<dbReference type="Pfam" id="PF14286">
    <property type="entry name" value="DHHW"/>
    <property type="match status" value="1"/>
</dbReference>
<organism evidence="1 2">
    <name type="scientific">Brevibacillus parabrevis</name>
    <dbReference type="NCBI Taxonomy" id="54914"/>
    <lineage>
        <taxon>Bacteria</taxon>
        <taxon>Bacillati</taxon>
        <taxon>Bacillota</taxon>
        <taxon>Bacilli</taxon>
        <taxon>Bacillales</taxon>
        <taxon>Paenibacillaceae</taxon>
        <taxon>Brevibacillus</taxon>
    </lineage>
</organism>
<dbReference type="AlphaFoldDB" id="A0A4Y3PVW1"/>
<name>A0A4Y3PVW1_BREPA</name>
<dbReference type="EMBL" id="BJMH01000049">
    <property type="protein sequence ID" value="GEB35678.1"/>
    <property type="molecule type" value="Genomic_DNA"/>
</dbReference>
<dbReference type="InterPro" id="IPR025945">
    <property type="entry name" value="DHHW"/>
</dbReference>
<dbReference type="Proteomes" id="UP000316882">
    <property type="component" value="Unassembled WGS sequence"/>
</dbReference>
<evidence type="ECO:0000313" key="2">
    <source>
        <dbReference type="Proteomes" id="UP000316882"/>
    </source>
</evidence>
<accession>A0A4Y3PVW1</accession>
<proteinExistence type="predicted"/>
<keyword evidence="2" id="KW-1185">Reference proteome</keyword>
<gene>
    <name evidence="1" type="ORF">BPA01_52580</name>
</gene>
<reference evidence="1 2" key="1">
    <citation type="submission" date="2019-06" db="EMBL/GenBank/DDBJ databases">
        <title>Whole genome shotgun sequence of Brevibacillus parabrevis NBRC 12334.</title>
        <authorList>
            <person name="Hosoyama A."/>
            <person name="Uohara A."/>
            <person name="Ohji S."/>
            <person name="Ichikawa N."/>
        </authorList>
    </citation>
    <scope>NUCLEOTIDE SEQUENCE [LARGE SCALE GENOMIC DNA]</scope>
    <source>
        <strain evidence="1 2">NBRC 12334</strain>
    </source>
</reference>
<sequence length="382" mass="42927">MNKANPWEGPLVALLLVAFTGGILGWNLLAPDQSFSEAENRSLKQLPMFSVHSLVTGKLATEVEKYVADQFAAREFWVGLRSEVESVLGKVERHGVYLGRDGFLLQKFTPPASGDAEAKAAAIHAFADAVPSLRTYVMLVPTAQSVLADKLPLYVSGSGELVYRDEIRQLLDERIAFVDVYPALAAQRKQAIFYKTDHHWTTKGAFYAYQTLARQMGLEPQNEEDFRIETGSDAFYGSLYSKSGYRHVQPDSIELYVPRAAQTYSVEFVDEQRQSHSLYELDQLKRKDKYAVFLGGNHGLLHIRSDNQAKRKLLVVKDSYANSLLPFLVPHFAEIAVVDLRYYEGDVSRLAREQQYSDMLLLYNVQTFAEDPSILALAGQGQ</sequence>
<dbReference type="RefSeq" id="WP_233454208.1">
    <property type="nucleotide sequence ID" value="NZ_BJMH01000049.1"/>
</dbReference>
<comment type="caution">
    <text evidence="1">The sequence shown here is derived from an EMBL/GenBank/DDBJ whole genome shotgun (WGS) entry which is preliminary data.</text>
</comment>
<evidence type="ECO:0008006" key="3">
    <source>
        <dbReference type="Google" id="ProtNLM"/>
    </source>
</evidence>
<evidence type="ECO:0000313" key="1">
    <source>
        <dbReference type="EMBL" id="GEB35678.1"/>
    </source>
</evidence>
<protein>
    <recommendedName>
        <fullName evidence="3">AlgX/AlgJ SGNH hydrolase-like domain-containing protein</fullName>
    </recommendedName>
</protein>